<dbReference type="Proteomes" id="UP000245081">
    <property type="component" value="Unassembled WGS sequence"/>
</dbReference>
<protein>
    <submittedName>
        <fullName evidence="2">Diguanylate phosphodiesterase</fullName>
    </submittedName>
</protein>
<comment type="caution">
    <text evidence="2">The sequence shown here is derived from an EMBL/GenBank/DDBJ whole genome shotgun (WGS) entry which is preliminary data.</text>
</comment>
<name>A0A2R5F9E2_9PROT</name>
<organism evidence="2 3">
    <name type="scientific">Novimethylophilus kurashikiensis</name>
    <dbReference type="NCBI Taxonomy" id="1825523"/>
    <lineage>
        <taxon>Bacteria</taxon>
        <taxon>Pseudomonadati</taxon>
        <taxon>Pseudomonadota</taxon>
        <taxon>Betaproteobacteria</taxon>
        <taxon>Nitrosomonadales</taxon>
        <taxon>Methylophilaceae</taxon>
        <taxon>Novimethylophilus</taxon>
    </lineage>
</organism>
<feature type="signal peptide" evidence="1">
    <location>
        <begin position="1"/>
        <end position="22"/>
    </location>
</feature>
<dbReference type="RefSeq" id="WP_109016044.1">
    <property type="nucleotide sequence ID" value="NZ_BDOQ01000010.1"/>
</dbReference>
<evidence type="ECO:0000313" key="2">
    <source>
        <dbReference type="EMBL" id="GBG14862.1"/>
    </source>
</evidence>
<accession>A0A2R5F9E2</accession>
<dbReference type="AlphaFoldDB" id="A0A2R5F9E2"/>
<evidence type="ECO:0000256" key="1">
    <source>
        <dbReference type="SAM" id="SignalP"/>
    </source>
</evidence>
<keyword evidence="1" id="KW-0732">Signal</keyword>
<feature type="chain" id="PRO_5015329313" evidence="1">
    <location>
        <begin position="23"/>
        <end position="163"/>
    </location>
</feature>
<sequence>MAVSLGAGLALLLGLSASPSHALELNPQLSEATVNKVAAGSFPRTVKGVDLSHPVIELMPGRVLVCMDAQPQFVDLTGHFCAEATPRWSPETASLMADGFQLFSLDVAGLKPAYAERLKGLLNNYVLPRMKPVKLYESQNWLGRKVKSVEPMSHAVNIRFQVW</sequence>
<keyword evidence="3" id="KW-1185">Reference proteome</keyword>
<proteinExistence type="predicted"/>
<evidence type="ECO:0000313" key="3">
    <source>
        <dbReference type="Proteomes" id="UP000245081"/>
    </source>
</evidence>
<gene>
    <name evidence="2" type="ORF">NMK_2463</name>
</gene>
<reference evidence="2 3" key="1">
    <citation type="journal article" date="2018" name="Environ. Microbiol.">
        <title>Isolation and genomic characterization of Novimethylophilus kurashikiensis gen. nov. sp. nov., a new lanthanide-dependent methylotrophic species of Methylophilaceae.</title>
        <authorList>
            <person name="Lv H."/>
            <person name="Sahin N."/>
            <person name="Tani A."/>
        </authorList>
    </citation>
    <scope>NUCLEOTIDE SEQUENCE [LARGE SCALE GENOMIC DNA]</scope>
    <source>
        <strain evidence="2 3">La2-4</strain>
    </source>
</reference>
<dbReference type="EMBL" id="BDOQ01000010">
    <property type="protein sequence ID" value="GBG14862.1"/>
    <property type="molecule type" value="Genomic_DNA"/>
</dbReference>